<dbReference type="KEGG" id="ang:An14g05930"/>
<feature type="region of interest" description="Disordered" evidence="1">
    <location>
        <begin position="27"/>
        <end position="77"/>
    </location>
</feature>
<organism evidence="2">
    <name type="scientific">Aspergillus niger</name>
    <dbReference type="NCBI Taxonomy" id="5061"/>
    <lineage>
        <taxon>Eukaryota</taxon>
        <taxon>Fungi</taxon>
        <taxon>Dikarya</taxon>
        <taxon>Ascomycota</taxon>
        <taxon>Pezizomycotina</taxon>
        <taxon>Eurotiomycetes</taxon>
        <taxon>Eurotiomycetidae</taxon>
        <taxon>Eurotiales</taxon>
        <taxon>Aspergillaceae</taxon>
        <taxon>Aspergillus</taxon>
        <taxon>Aspergillus subgen. Circumdati</taxon>
    </lineage>
</organism>
<gene>
    <name evidence="2" type="ORF">An14g05930</name>
</gene>
<evidence type="ECO:0000313" key="2">
    <source>
        <dbReference type="RefSeq" id="XP_059602389.1"/>
    </source>
</evidence>
<name>A0AAJ8E0H5_ASPNG</name>
<dbReference type="AlphaFoldDB" id="A0AAJ8E0H5"/>
<reference evidence="2" key="2">
    <citation type="submission" date="2025-08" db="UniProtKB">
        <authorList>
            <consortium name="RefSeq"/>
        </authorList>
    </citation>
    <scope>IDENTIFICATION</scope>
</reference>
<dbReference type="RefSeq" id="XP_059602389.1">
    <property type="nucleotide sequence ID" value="XM_059744327.1"/>
</dbReference>
<proteinExistence type="predicted"/>
<dbReference type="GeneID" id="84593041"/>
<protein>
    <submittedName>
        <fullName evidence="2">Uncharacterized protein</fullName>
    </submittedName>
</protein>
<sequence>MSLSDRAGLGGWADLLLLFNQCKEASGGWQKSDAGAGVVSSAGESPAAFQSETSKNDKNGVPYPHVVGKGGTPDSVSVPELQSIRREPWNNFCRQYGNRSSPPIASVYDLDKPQIAIQGPSATIDSHQVGIMSAVAGRPSFSTSHRPLVSTSVQLNIVKRPTWANAPAQPHPGSLQP</sequence>
<accession>A0AAJ8E0H5</accession>
<reference evidence="2" key="1">
    <citation type="submission" date="2025-02" db="EMBL/GenBank/DDBJ databases">
        <authorList>
            <consortium name="NCBI Genome Project"/>
        </authorList>
    </citation>
    <scope>NUCLEOTIDE SEQUENCE</scope>
</reference>
<evidence type="ECO:0000256" key="1">
    <source>
        <dbReference type="SAM" id="MobiDB-lite"/>
    </source>
</evidence>
<dbReference type="VEuPathDB" id="FungiDB:An14g05930"/>